<feature type="transmembrane region" description="Helical" evidence="14">
    <location>
        <begin position="801"/>
        <end position="819"/>
    </location>
</feature>
<keyword evidence="7" id="KW-0269">Exonuclease</keyword>
<dbReference type="Gene3D" id="3.30.870.10">
    <property type="entry name" value="Endonuclease Chain A"/>
    <property type="match status" value="2"/>
</dbReference>
<dbReference type="GO" id="GO:0006281">
    <property type="term" value="P:DNA repair"/>
    <property type="evidence" value="ECO:0007669"/>
    <property type="project" value="UniProtKB-KW"/>
</dbReference>
<evidence type="ECO:0000313" key="16">
    <source>
        <dbReference type="Proteomes" id="UP000241546"/>
    </source>
</evidence>
<keyword evidence="14" id="KW-0812">Transmembrane</keyword>
<evidence type="ECO:0000256" key="4">
    <source>
        <dbReference type="ARBA" id="ARBA00022722"/>
    </source>
</evidence>
<feature type="active site" description="Nucleophile" evidence="10">
    <location>
        <position position="143"/>
    </location>
</feature>
<dbReference type="GO" id="GO:1990961">
    <property type="term" value="P:xenobiotic detoxification by transmembrane export across the plasma membrane"/>
    <property type="evidence" value="ECO:0007669"/>
    <property type="project" value="InterPro"/>
</dbReference>
<keyword evidence="14" id="KW-0472">Membrane</keyword>
<evidence type="ECO:0000256" key="7">
    <source>
        <dbReference type="ARBA" id="ARBA00022839"/>
    </source>
</evidence>
<gene>
    <name evidence="15" type="ORF">BBK36DRAFT_1174795</name>
</gene>
<feature type="region of interest" description="Disordered" evidence="13">
    <location>
        <begin position="1"/>
        <end position="43"/>
    </location>
</feature>
<dbReference type="CDD" id="cd13132">
    <property type="entry name" value="MATE_eukaryotic"/>
    <property type="match status" value="1"/>
</dbReference>
<protein>
    <submittedName>
        <fullName evidence="15">MATE efflux family protein</fullName>
    </submittedName>
</protein>
<dbReference type="FunFam" id="3.30.870.10:FF:000038">
    <property type="entry name" value="Probable tyrosyl-DNA phosphodiesterase"/>
    <property type="match status" value="1"/>
</dbReference>
<evidence type="ECO:0000256" key="13">
    <source>
        <dbReference type="SAM" id="MobiDB-lite"/>
    </source>
</evidence>
<dbReference type="PANTHER" id="PTHR12415:SF0">
    <property type="entry name" value="TYROSYL-DNA PHOSPHODIESTERASE 1"/>
    <property type="match status" value="1"/>
</dbReference>
<evidence type="ECO:0000256" key="5">
    <source>
        <dbReference type="ARBA" id="ARBA00022763"/>
    </source>
</evidence>
<evidence type="ECO:0000256" key="1">
    <source>
        <dbReference type="ARBA" id="ARBA00004123"/>
    </source>
</evidence>
<evidence type="ECO:0000256" key="9">
    <source>
        <dbReference type="ARBA" id="ARBA00023242"/>
    </source>
</evidence>
<dbReference type="SUPFAM" id="SSF56024">
    <property type="entry name" value="Phospholipase D/nuclease"/>
    <property type="match status" value="2"/>
</dbReference>
<evidence type="ECO:0000256" key="3">
    <source>
        <dbReference type="ARBA" id="ARBA00010205"/>
    </source>
</evidence>
<evidence type="ECO:0000256" key="2">
    <source>
        <dbReference type="ARBA" id="ARBA00010199"/>
    </source>
</evidence>
<dbReference type="NCBIfam" id="TIGR00797">
    <property type="entry name" value="matE"/>
    <property type="match status" value="1"/>
</dbReference>
<dbReference type="GO" id="GO:0015297">
    <property type="term" value="F:antiporter activity"/>
    <property type="evidence" value="ECO:0007669"/>
    <property type="project" value="InterPro"/>
</dbReference>
<reference evidence="16" key="1">
    <citation type="submission" date="2016-07" db="EMBL/GenBank/DDBJ databases">
        <title>Multiple horizontal gene transfer events from other fungi enriched the ability of initially mycotrophic Trichoderma (Ascomycota) to feed on dead plant biomass.</title>
        <authorList>
            <consortium name="DOE Joint Genome Institute"/>
            <person name="Atanasova L."/>
            <person name="Chenthamara K."/>
            <person name="Zhang J."/>
            <person name="Grujic M."/>
            <person name="Henrissat B."/>
            <person name="Kuo A."/>
            <person name="Aerts A."/>
            <person name="Salamov A."/>
            <person name="Lipzen A."/>
            <person name="Labutti K."/>
            <person name="Barry K."/>
            <person name="Miao Y."/>
            <person name="Rahimi M.J."/>
            <person name="Shen Q."/>
            <person name="Grigoriev I.V."/>
            <person name="Kubicek C.P."/>
            <person name="Druzhinina I.S."/>
        </authorList>
    </citation>
    <scope>NUCLEOTIDE SEQUENCE [LARGE SCALE GENOMIC DNA]</scope>
    <source>
        <strain evidence="16">TUCIM 6016</strain>
    </source>
</reference>
<dbReference type="GO" id="GO:0042910">
    <property type="term" value="F:xenobiotic transmembrane transporter activity"/>
    <property type="evidence" value="ECO:0007669"/>
    <property type="project" value="InterPro"/>
</dbReference>
<feature type="region of interest" description="Disordered" evidence="13">
    <location>
        <begin position="484"/>
        <end position="509"/>
    </location>
</feature>
<feature type="region of interest" description="Disordered" evidence="13">
    <location>
        <begin position="579"/>
        <end position="601"/>
    </location>
</feature>
<dbReference type="Pfam" id="PF01554">
    <property type="entry name" value="MatE"/>
    <property type="match status" value="2"/>
</dbReference>
<dbReference type="CDD" id="cd09194">
    <property type="entry name" value="PLDc_yTdp1_1"/>
    <property type="match status" value="1"/>
</dbReference>
<evidence type="ECO:0000313" key="15">
    <source>
        <dbReference type="EMBL" id="PTB70584.1"/>
    </source>
</evidence>
<dbReference type="GO" id="GO:0004527">
    <property type="term" value="F:exonuclease activity"/>
    <property type="evidence" value="ECO:0007669"/>
    <property type="project" value="UniProtKB-KW"/>
</dbReference>
<feature type="transmembrane region" description="Helical" evidence="14">
    <location>
        <begin position="831"/>
        <end position="852"/>
    </location>
</feature>
<feature type="transmembrane region" description="Helical" evidence="14">
    <location>
        <begin position="682"/>
        <end position="707"/>
    </location>
</feature>
<keyword evidence="16" id="KW-1185">Reference proteome</keyword>
<dbReference type="Pfam" id="PF06087">
    <property type="entry name" value="Tyr-DNA_phospho"/>
    <property type="match status" value="1"/>
</dbReference>
<feature type="compositionally biased region" description="Acidic residues" evidence="13">
    <location>
        <begin position="620"/>
        <end position="630"/>
    </location>
</feature>
<dbReference type="GO" id="GO:0005634">
    <property type="term" value="C:nucleus"/>
    <property type="evidence" value="ECO:0007669"/>
    <property type="project" value="UniProtKB-SubCell"/>
</dbReference>
<keyword evidence="14" id="KW-1133">Transmembrane helix</keyword>
<dbReference type="EMBL" id="KZ680207">
    <property type="protein sequence ID" value="PTB70584.1"/>
    <property type="molecule type" value="Genomic_DNA"/>
</dbReference>
<dbReference type="GO" id="GO:0017005">
    <property type="term" value="F:3'-tyrosyl-DNA phosphodiesterase activity"/>
    <property type="evidence" value="ECO:0007669"/>
    <property type="project" value="TreeGrafter"/>
</dbReference>
<keyword evidence="6" id="KW-0378">Hydrolase</keyword>
<feature type="binding site" evidence="11">
    <location>
        <position position="398"/>
    </location>
    <ligand>
        <name>substrate</name>
    </ligand>
</feature>
<dbReference type="InterPro" id="IPR002528">
    <property type="entry name" value="MATE_fam"/>
</dbReference>
<evidence type="ECO:0000256" key="14">
    <source>
        <dbReference type="SAM" id="Phobius"/>
    </source>
</evidence>
<organism evidence="15 16">
    <name type="scientific">Trichoderma citrinoviride</name>
    <dbReference type="NCBI Taxonomy" id="58853"/>
    <lineage>
        <taxon>Eukaryota</taxon>
        <taxon>Fungi</taxon>
        <taxon>Dikarya</taxon>
        <taxon>Ascomycota</taxon>
        <taxon>Pezizomycotina</taxon>
        <taxon>Sordariomycetes</taxon>
        <taxon>Hypocreomycetidae</taxon>
        <taxon>Hypocreales</taxon>
        <taxon>Hypocreaceae</taxon>
        <taxon>Trichoderma</taxon>
    </lineage>
</organism>
<feature type="site" description="Interaction with DNA" evidence="12">
    <location>
        <position position="420"/>
    </location>
</feature>
<feature type="transmembrane region" description="Helical" evidence="14">
    <location>
        <begin position="1015"/>
        <end position="1043"/>
    </location>
</feature>
<evidence type="ECO:0000256" key="8">
    <source>
        <dbReference type="ARBA" id="ARBA00023204"/>
    </source>
</evidence>
<feature type="transmembrane region" description="Helical" evidence="14">
    <location>
        <begin position="763"/>
        <end position="781"/>
    </location>
</feature>
<comment type="similarity">
    <text evidence="2">Belongs to the multi antimicrobial extrusion (MATE) (TC 2.A.66.1) family.</text>
</comment>
<keyword evidence="4" id="KW-0540">Nuclease</keyword>
<proteinExistence type="inferred from homology"/>
<dbReference type="RefSeq" id="XP_024753904.1">
    <property type="nucleotide sequence ID" value="XM_024895937.1"/>
</dbReference>
<feature type="region of interest" description="Disordered" evidence="13">
    <location>
        <begin position="620"/>
        <end position="660"/>
    </location>
</feature>
<evidence type="ECO:0000256" key="11">
    <source>
        <dbReference type="PIRSR" id="PIRSR610347-2"/>
    </source>
</evidence>
<feature type="active site" description="Proton donor/acceptor" evidence="10">
    <location>
        <position position="396"/>
    </location>
</feature>
<dbReference type="CDD" id="cd09123">
    <property type="entry name" value="PLDc_Tdp1_2"/>
    <property type="match status" value="1"/>
</dbReference>
<dbReference type="InterPro" id="IPR010347">
    <property type="entry name" value="Tdp1"/>
</dbReference>
<keyword evidence="5" id="KW-0227">DNA damage</keyword>
<dbReference type="GeneID" id="36604055"/>
<keyword evidence="9" id="KW-0539">Nucleus</keyword>
<dbReference type="GO" id="GO:0003690">
    <property type="term" value="F:double-stranded DNA binding"/>
    <property type="evidence" value="ECO:0007669"/>
    <property type="project" value="TreeGrafter"/>
</dbReference>
<comment type="similarity">
    <text evidence="3">Belongs to the tyrosyl-DNA phosphodiesterase family.</text>
</comment>
<feature type="transmembrane region" description="Helical" evidence="14">
    <location>
        <begin position="858"/>
        <end position="880"/>
    </location>
</feature>
<name>A0A2T4BMN8_9HYPO</name>
<feature type="compositionally biased region" description="Low complexity" evidence="13">
    <location>
        <begin position="485"/>
        <end position="495"/>
    </location>
</feature>
<feature type="transmembrane region" description="Helical" evidence="14">
    <location>
        <begin position="900"/>
        <end position="921"/>
    </location>
</feature>
<feature type="transmembrane region" description="Helical" evidence="14">
    <location>
        <begin position="941"/>
        <end position="961"/>
    </location>
</feature>
<keyword evidence="8" id="KW-0234">DNA repair</keyword>
<feature type="transmembrane region" description="Helical" evidence="14">
    <location>
        <begin position="1081"/>
        <end position="1101"/>
    </location>
</feature>
<dbReference type="AlphaFoldDB" id="A0A2T4BMN8"/>
<dbReference type="Proteomes" id="UP000241546">
    <property type="component" value="Unassembled WGS sequence"/>
</dbReference>
<evidence type="ECO:0000256" key="12">
    <source>
        <dbReference type="PIRSR" id="PIRSR610347-3"/>
    </source>
</evidence>
<evidence type="ECO:0000256" key="6">
    <source>
        <dbReference type="ARBA" id="ARBA00022801"/>
    </source>
</evidence>
<dbReference type="GO" id="GO:0003697">
    <property type="term" value="F:single-stranded DNA binding"/>
    <property type="evidence" value="ECO:0007669"/>
    <property type="project" value="TreeGrafter"/>
</dbReference>
<dbReference type="InterPro" id="IPR045069">
    <property type="entry name" value="MATE_euk"/>
</dbReference>
<dbReference type="PANTHER" id="PTHR12415">
    <property type="entry name" value="TYROSYL-DNA PHOSPHODIESTERASE 1"/>
    <property type="match status" value="1"/>
</dbReference>
<feature type="binding site" evidence="11">
    <location>
        <position position="145"/>
    </location>
    <ligand>
        <name>substrate</name>
    </ligand>
</feature>
<accession>A0A2T4BMN8</accession>
<feature type="transmembrane region" description="Helical" evidence="14">
    <location>
        <begin position="982"/>
        <end position="1003"/>
    </location>
</feature>
<comment type="subcellular location">
    <subcellularLocation>
        <location evidence="1">Nucleus</location>
    </subcellularLocation>
</comment>
<sequence>MDSSRKRNLDEEEDKESGILSSLSRPISPPRKRIRQGQTQKSPWQLTRIRDLPEELNKDTVRLRDILGDPLITECWQFNFLHDIPFVLSAFDEMVRNRVQLHVVHGFWKKSDASRAALSDSAAQFHNVHLHCAPMSEMFGTHHSKMMVIFRSDDTAQVVIHTANMIPRDWTNMTNGVWKSPKLPRLRESENTLLQQGQQLPIGSGTRFKVDLLAYLKEYELYRPTCKQLVDRLVGFDFSSIRAAFIASVPGRHNFRNDSKPAWGWAALQRCLRCVPVERGQSQIVVQISSIATLGAKDDWLQNTLFKSLATSLTPNTKRPSFKVVFPTAEEIRKSLDGYASGHSIHTKIQSPQQIRQLSYLRPILHHWANDSACGAKLPAESPISGDGGRNRAAPHIKTYIRFNESNTIDWAMLTSANLSKQAWGEALNSATGNVRIASWEVGVLVWPGLLCEDGVMVTSFHKVPPPCRASTSISLPADDYITMSPAASGSPGPSGHDHPAFPPSFRSGSPLAGQVLAQDIAECTDDDFDPADDQIDAEHGHHFMYRRPSGVAYGAARPAFNPNGLDEPILTPLERKQSRDAERSLLRDNHVLPPKHANKSQSIPARIYRKMFSTKVPVEEYENESEDDAPLLSRDDDLDYGTRSRRQRPAPAGDDDVDEQWEEAITTGRIRTTWQREAKTVLSYCGPLIVTFFLQYSINVAGIFAVGRIGTIELGAISLANMSQAISCLAPFQGLATSLDTLCAQAYGSGHKHLVGLQCQRMACFLLTLSVPVILLWLFGAEPILQRMVPNPESARLAALYLRVMIFAIPGVILFECGKRFTQSQGLFKATTYVLLFAAPFNVFLTWLLVWKLEYGFVGAPIAVAITENILPVLLFCYVRFVNGRECWGGFSKRALSNWWVMIRLALPGMIMVEAEWLAFEILTLLASRFGSDYLAAQSVVSTIASISYQIPFPMSIAASTRVANLIGAGLVDAARVTGKVTFVTHCILGLLNFTIYSTLRYHLPLLFTDDDGVISIVASVLPVVAVMQVFDCLSAGAHGLLRGIGKQSIGGPVNLISYYAVSLPISLALAFGANWKLQGLWAGVSVGLFLVSSIEYTYLLKTDWHSAAREAAARNAAG</sequence>
<dbReference type="OrthoDB" id="2126698at2759"/>
<evidence type="ECO:0000256" key="10">
    <source>
        <dbReference type="PIRSR" id="PIRSR610347-1"/>
    </source>
</evidence>
<feature type="compositionally biased region" description="Basic and acidic residues" evidence="13">
    <location>
        <begin position="579"/>
        <end position="591"/>
    </location>
</feature>
<feature type="transmembrane region" description="Helical" evidence="14">
    <location>
        <begin position="1055"/>
        <end position="1075"/>
    </location>
</feature>
<dbReference type="GO" id="GO:0016020">
    <property type="term" value="C:membrane"/>
    <property type="evidence" value="ECO:0007669"/>
    <property type="project" value="InterPro"/>
</dbReference>